<sequence length="189" mass="20350">MSNPPNNLDEACQVLRAGGVICYPTEAVYGLGCDPDNQEAVNKLLAIKQRDASKGLILLADNYGQCLPYVDDAKIPMDKRTDLFSSWPSAITWLLPAKASTPKWLTGEHDSIAIRITAHPECKALSKLFGKPLVSTSANLSGEEPVMSIGEARHTFHEQVDCYVQGKLGGHAAPSQIKHALTGAVIRGN</sequence>
<keyword evidence="2 9" id="KW-0963">Cytoplasm</keyword>
<dbReference type="Pfam" id="PF01300">
    <property type="entry name" value="Sua5_yciO_yrdC"/>
    <property type="match status" value="1"/>
</dbReference>
<dbReference type="NCBIfam" id="TIGR00057">
    <property type="entry name" value="L-threonylcarbamoyladenylate synthase"/>
    <property type="match status" value="1"/>
</dbReference>
<keyword evidence="3 9" id="KW-0808">Transferase</keyword>
<evidence type="ECO:0000256" key="2">
    <source>
        <dbReference type="ARBA" id="ARBA00022490"/>
    </source>
</evidence>
<dbReference type="PANTHER" id="PTHR17490">
    <property type="entry name" value="SUA5"/>
    <property type="match status" value="1"/>
</dbReference>
<name>A0A849VFV7_9GAMM</name>
<dbReference type="EMBL" id="JABBPG010000004">
    <property type="protein sequence ID" value="NOU51393.1"/>
    <property type="molecule type" value="Genomic_DNA"/>
</dbReference>
<dbReference type="SUPFAM" id="SSF55821">
    <property type="entry name" value="YrdC/RibB"/>
    <property type="match status" value="1"/>
</dbReference>
<dbReference type="GO" id="GO:0061710">
    <property type="term" value="F:L-threonylcarbamoyladenylate synthase"/>
    <property type="evidence" value="ECO:0007669"/>
    <property type="project" value="UniProtKB-EC"/>
</dbReference>
<dbReference type="InterPro" id="IPR050156">
    <property type="entry name" value="TC-AMP_synthase_SUA5"/>
</dbReference>
<evidence type="ECO:0000256" key="4">
    <source>
        <dbReference type="ARBA" id="ARBA00022694"/>
    </source>
</evidence>
<dbReference type="InterPro" id="IPR023535">
    <property type="entry name" value="TC-AMP_synthase"/>
</dbReference>
<accession>A0A849VFV7</accession>
<dbReference type="GO" id="GO:0005524">
    <property type="term" value="F:ATP binding"/>
    <property type="evidence" value="ECO:0007669"/>
    <property type="project" value="UniProtKB-UniRule"/>
</dbReference>
<dbReference type="RefSeq" id="WP_171626448.1">
    <property type="nucleotide sequence ID" value="NZ_JABBPG010000004.1"/>
</dbReference>
<evidence type="ECO:0000256" key="3">
    <source>
        <dbReference type="ARBA" id="ARBA00022679"/>
    </source>
</evidence>
<dbReference type="GO" id="GO:0006450">
    <property type="term" value="P:regulation of translational fidelity"/>
    <property type="evidence" value="ECO:0007669"/>
    <property type="project" value="TreeGrafter"/>
</dbReference>
<dbReference type="HAMAP" id="MF_01852">
    <property type="entry name" value="TsaC"/>
    <property type="match status" value="1"/>
</dbReference>
<comment type="function">
    <text evidence="9">Required for the formation of a threonylcarbamoyl group on adenosine at position 37 (t(6)A37) in tRNAs that read codons beginning with adenine. Catalyzes the conversion of L-threonine, HCO(3)(-)/CO(2) and ATP to give threonylcarbamoyl-AMP (TC-AMP) as the acyladenylate intermediate, with the release of diphosphate.</text>
</comment>
<evidence type="ECO:0000256" key="6">
    <source>
        <dbReference type="ARBA" id="ARBA00022741"/>
    </source>
</evidence>
<dbReference type="GO" id="GO:0000049">
    <property type="term" value="F:tRNA binding"/>
    <property type="evidence" value="ECO:0007669"/>
    <property type="project" value="TreeGrafter"/>
</dbReference>
<dbReference type="Proteomes" id="UP000586305">
    <property type="component" value="Unassembled WGS sequence"/>
</dbReference>
<comment type="similarity">
    <text evidence="9">Belongs to the SUA5 family. TsaC subfamily.</text>
</comment>
<comment type="caution">
    <text evidence="11">The sequence shown here is derived from an EMBL/GenBank/DDBJ whole genome shotgun (WGS) entry which is preliminary data.</text>
</comment>
<keyword evidence="7 9" id="KW-0067">ATP-binding</keyword>
<dbReference type="Gene3D" id="3.90.870.10">
    <property type="entry name" value="DHBP synthase"/>
    <property type="match status" value="1"/>
</dbReference>
<dbReference type="GO" id="GO:0005737">
    <property type="term" value="C:cytoplasm"/>
    <property type="evidence" value="ECO:0007669"/>
    <property type="project" value="UniProtKB-SubCell"/>
</dbReference>
<evidence type="ECO:0000256" key="8">
    <source>
        <dbReference type="ARBA" id="ARBA00048366"/>
    </source>
</evidence>
<dbReference type="PANTHER" id="PTHR17490:SF18">
    <property type="entry name" value="THREONYLCARBAMOYL-AMP SYNTHASE"/>
    <property type="match status" value="1"/>
</dbReference>
<keyword evidence="12" id="KW-1185">Reference proteome</keyword>
<evidence type="ECO:0000313" key="11">
    <source>
        <dbReference type="EMBL" id="NOU51393.1"/>
    </source>
</evidence>
<dbReference type="InterPro" id="IPR006070">
    <property type="entry name" value="Sua5-like_dom"/>
</dbReference>
<dbReference type="GO" id="GO:0003725">
    <property type="term" value="F:double-stranded RNA binding"/>
    <property type="evidence" value="ECO:0007669"/>
    <property type="project" value="InterPro"/>
</dbReference>
<comment type="subcellular location">
    <subcellularLocation>
        <location evidence="1 9">Cytoplasm</location>
    </subcellularLocation>
</comment>
<dbReference type="InterPro" id="IPR017945">
    <property type="entry name" value="DHBP_synth_RibB-like_a/b_dom"/>
</dbReference>
<evidence type="ECO:0000256" key="7">
    <source>
        <dbReference type="ARBA" id="ARBA00022840"/>
    </source>
</evidence>
<evidence type="ECO:0000259" key="10">
    <source>
        <dbReference type="PROSITE" id="PS51163"/>
    </source>
</evidence>
<evidence type="ECO:0000313" key="12">
    <source>
        <dbReference type="Proteomes" id="UP000586305"/>
    </source>
</evidence>
<evidence type="ECO:0000256" key="5">
    <source>
        <dbReference type="ARBA" id="ARBA00022695"/>
    </source>
</evidence>
<protein>
    <recommendedName>
        <fullName evidence="9">Threonylcarbamoyl-AMP synthase</fullName>
        <shortName evidence="9">TC-AMP synthase</shortName>
        <ecNumber evidence="9">2.7.7.87</ecNumber>
    </recommendedName>
    <alternativeName>
        <fullName evidence="9">L-threonylcarbamoyladenylate synthase</fullName>
    </alternativeName>
    <alternativeName>
        <fullName evidence="9">t(6)A37 threonylcarbamoyladenosine biosynthesis protein TsaC</fullName>
    </alternativeName>
    <alternativeName>
        <fullName evidence="9">tRNA threonylcarbamoyladenosine biosynthesis protein TsaC</fullName>
    </alternativeName>
</protein>
<dbReference type="AlphaFoldDB" id="A0A849VFV7"/>
<dbReference type="FunFam" id="3.90.870.10:FF:000004">
    <property type="entry name" value="Threonylcarbamoyl-AMP synthase"/>
    <property type="match status" value="1"/>
</dbReference>
<organism evidence="11 12">
    <name type="scientific">Pseudoalteromonas caenipelagi</name>
    <dbReference type="NCBI Taxonomy" id="2726988"/>
    <lineage>
        <taxon>Bacteria</taxon>
        <taxon>Pseudomonadati</taxon>
        <taxon>Pseudomonadota</taxon>
        <taxon>Gammaproteobacteria</taxon>
        <taxon>Alteromonadales</taxon>
        <taxon>Pseudoalteromonadaceae</taxon>
        <taxon>Pseudoalteromonas</taxon>
    </lineage>
</organism>
<dbReference type="GO" id="GO:0002949">
    <property type="term" value="P:tRNA threonylcarbamoyladenosine modification"/>
    <property type="evidence" value="ECO:0007669"/>
    <property type="project" value="UniProtKB-UniRule"/>
</dbReference>
<gene>
    <name evidence="9" type="primary">tsaC</name>
    <name evidence="11" type="ORF">HG263_12720</name>
</gene>
<dbReference type="PROSITE" id="PS51163">
    <property type="entry name" value="YRDC"/>
    <property type="match status" value="1"/>
</dbReference>
<keyword evidence="6 9" id="KW-0547">Nucleotide-binding</keyword>
<feature type="domain" description="YrdC-like" evidence="10">
    <location>
        <begin position="5"/>
        <end position="189"/>
    </location>
</feature>
<comment type="catalytic activity">
    <reaction evidence="8 9">
        <text>L-threonine + hydrogencarbonate + ATP = L-threonylcarbamoyladenylate + diphosphate + H2O</text>
        <dbReference type="Rhea" id="RHEA:36407"/>
        <dbReference type="ChEBI" id="CHEBI:15377"/>
        <dbReference type="ChEBI" id="CHEBI:17544"/>
        <dbReference type="ChEBI" id="CHEBI:30616"/>
        <dbReference type="ChEBI" id="CHEBI:33019"/>
        <dbReference type="ChEBI" id="CHEBI:57926"/>
        <dbReference type="ChEBI" id="CHEBI:73682"/>
        <dbReference type="EC" id="2.7.7.87"/>
    </reaction>
</comment>
<evidence type="ECO:0000256" key="1">
    <source>
        <dbReference type="ARBA" id="ARBA00004496"/>
    </source>
</evidence>
<reference evidence="11 12" key="1">
    <citation type="submission" date="2020-04" db="EMBL/GenBank/DDBJ databases">
        <title>Pseudoalteromonas caenipelagi sp. nov., isolated from a tidal flat.</title>
        <authorList>
            <person name="Park S."/>
            <person name="Yoon J.-H."/>
        </authorList>
    </citation>
    <scope>NUCLEOTIDE SEQUENCE [LARGE SCALE GENOMIC DNA]</scope>
    <source>
        <strain evidence="11 12">JBTF-M23</strain>
    </source>
</reference>
<dbReference type="EC" id="2.7.7.87" evidence="9"/>
<proteinExistence type="inferred from homology"/>
<keyword evidence="5 9" id="KW-0548">Nucleotidyltransferase</keyword>
<evidence type="ECO:0000256" key="9">
    <source>
        <dbReference type="HAMAP-Rule" id="MF_01852"/>
    </source>
</evidence>
<keyword evidence="4 9" id="KW-0819">tRNA processing</keyword>